<organism evidence="1 2">
    <name type="scientific">Blattamonas nauphoetae</name>
    <dbReference type="NCBI Taxonomy" id="2049346"/>
    <lineage>
        <taxon>Eukaryota</taxon>
        <taxon>Metamonada</taxon>
        <taxon>Preaxostyla</taxon>
        <taxon>Oxymonadida</taxon>
        <taxon>Blattamonas</taxon>
    </lineage>
</organism>
<dbReference type="Proteomes" id="UP001281761">
    <property type="component" value="Unassembled WGS sequence"/>
</dbReference>
<reference evidence="1 2" key="1">
    <citation type="journal article" date="2022" name="bioRxiv">
        <title>Genomics of Preaxostyla Flagellates Illuminates Evolutionary Transitions and the Path Towards Mitochondrial Loss.</title>
        <authorList>
            <person name="Novak L.V.F."/>
            <person name="Treitli S.C."/>
            <person name="Pyrih J."/>
            <person name="Halakuc P."/>
            <person name="Pipaliya S.V."/>
            <person name="Vacek V."/>
            <person name="Brzon O."/>
            <person name="Soukal P."/>
            <person name="Eme L."/>
            <person name="Dacks J.B."/>
            <person name="Karnkowska A."/>
            <person name="Elias M."/>
            <person name="Hampl V."/>
        </authorList>
    </citation>
    <scope>NUCLEOTIDE SEQUENCE [LARGE SCALE GENOMIC DNA]</scope>
    <source>
        <strain evidence="1">NAU3</strain>
        <tissue evidence="1">Gut</tissue>
    </source>
</reference>
<dbReference type="EMBL" id="JARBJD010000039">
    <property type="protein sequence ID" value="KAK2958305.1"/>
    <property type="molecule type" value="Genomic_DNA"/>
</dbReference>
<accession>A0ABQ9Y3I7</accession>
<evidence type="ECO:0000313" key="2">
    <source>
        <dbReference type="Proteomes" id="UP001281761"/>
    </source>
</evidence>
<proteinExistence type="predicted"/>
<sequence>MMTIVQQPQEPTQECQHFQELLTAFKVSLNACHLTFPTAEQKQSCLSTFTPLACAVPAIFLQYLNTRSHSDKNCALFIGDLLKQLRFCLKFKFVDPKLVIDCLTTSLPSILAFGFDKTDQQARATVLTLTQLLLTKDVSLADTIIKSDYPYHLSCSMQDLTTNCEKGLTQVHTIMQQIITEKNDWKLAHSLSVRMREFGVEDLAECNCTVTSHWWVSKGFLGFSGVNSSQPGYYFKFRTKS</sequence>
<protein>
    <submittedName>
        <fullName evidence="1">Uncharacterized protein</fullName>
    </submittedName>
</protein>
<name>A0ABQ9Y3I7_9EUKA</name>
<keyword evidence="2" id="KW-1185">Reference proteome</keyword>
<evidence type="ECO:0000313" key="1">
    <source>
        <dbReference type="EMBL" id="KAK2958305.1"/>
    </source>
</evidence>
<gene>
    <name evidence="1" type="ORF">BLNAU_6792</name>
</gene>
<comment type="caution">
    <text evidence="1">The sequence shown here is derived from an EMBL/GenBank/DDBJ whole genome shotgun (WGS) entry which is preliminary data.</text>
</comment>